<dbReference type="AlphaFoldDB" id="A0A421NY64"/>
<dbReference type="FunFam" id="3.40.1010.10:FF:000007">
    <property type="entry name" value="Ribosomal RNA small subunit methyltransferase I"/>
    <property type="match status" value="1"/>
</dbReference>
<comment type="subcellular location">
    <subcellularLocation>
        <location evidence="6">Cytoplasm</location>
    </subcellularLocation>
</comment>
<dbReference type="InterPro" id="IPR008189">
    <property type="entry name" value="rRNA_ssu_MeTfrase_I"/>
</dbReference>
<dbReference type="RefSeq" id="WP_023161365.1">
    <property type="nucleotide sequence ID" value="NC_022588.1"/>
</dbReference>
<comment type="catalytic activity">
    <reaction evidence="6">
        <text>cytidine(1402) in 16S rRNA + S-adenosyl-L-methionine = 2'-O-methylcytidine(1402) in 16S rRNA + S-adenosyl-L-homocysteine + H(+)</text>
        <dbReference type="Rhea" id="RHEA:42924"/>
        <dbReference type="Rhea" id="RHEA-COMP:10285"/>
        <dbReference type="Rhea" id="RHEA-COMP:10286"/>
        <dbReference type="ChEBI" id="CHEBI:15378"/>
        <dbReference type="ChEBI" id="CHEBI:57856"/>
        <dbReference type="ChEBI" id="CHEBI:59789"/>
        <dbReference type="ChEBI" id="CHEBI:74495"/>
        <dbReference type="ChEBI" id="CHEBI:82748"/>
        <dbReference type="EC" id="2.1.1.198"/>
    </reaction>
</comment>
<evidence type="ECO:0000256" key="1">
    <source>
        <dbReference type="ARBA" id="ARBA00022490"/>
    </source>
</evidence>
<dbReference type="NCBIfam" id="TIGR00096">
    <property type="entry name" value="16S rRNA (cytidine(1402)-2'-O)-methyltransferase"/>
    <property type="match status" value="1"/>
</dbReference>
<evidence type="ECO:0000256" key="4">
    <source>
        <dbReference type="ARBA" id="ARBA00022679"/>
    </source>
</evidence>
<dbReference type="Gene3D" id="3.30.950.10">
    <property type="entry name" value="Methyltransferase, Cobalt-precorrin-4 Transmethylase, Domain 2"/>
    <property type="match status" value="1"/>
</dbReference>
<keyword evidence="9" id="KW-1185">Reference proteome</keyword>
<evidence type="ECO:0000256" key="6">
    <source>
        <dbReference type="HAMAP-Rule" id="MF_01877"/>
    </source>
</evidence>
<name>A0A421NY64_9MOLU</name>
<feature type="domain" description="Tetrapyrrole methylase" evidence="7">
    <location>
        <begin position="14"/>
        <end position="212"/>
    </location>
</feature>
<dbReference type="PROSITE" id="PS01296">
    <property type="entry name" value="RSMI"/>
    <property type="match status" value="1"/>
</dbReference>
<evidence type="ECO:0000256" key="5">
    <source>
        <dbReference type="ARBA" id="ARBA00022691"/>
    </source>
</evidence>
<dbReference type="Proteomes" id="UP000283896">
    <property type="component" value="Unassembled WGS sequence"/>
</dbReference>
<gene>
    <name evidence="8" type="primary">tpm</name>
    <name evidence="6" type="synonym">rsmI</name>
    <name evidence="8" type="ORF">PSSA1_v1c1680</name>
</gene>
<keyword evidence="5 6" id="KW-0949">S-adenosyl-L-methionine</keyword>
<dbReference type="KEGG" id="psol:S284_02430"/>
<dbReference type="Pfam" id="PF00590">
    <property type="entry name" value="TP_methylase"/>
    <property type="match status" value="1"/>
</dbReference>
<keyword evidence="4 6" id="KW-0808">Transferase</keyword>
<dbReference type="PANTHER" id="PTHR46111">
    <property type="entry name" value="RIBOSOMAL RNA SMALL SUBUNIT METHYLTRANSFERASE I"/>
    <property type="match status" value="1"/>
</dbReference>
<dbReference type="GO" id="GO:0005737">
    <property type="term" value="C:cytoplasm"/>
    <property type="evidence" value="ECO:0007669"/>
    <property type="project" value="UniProtKB-SubCell"/>
</dbReference>
<dbReference type="EMBL" id="MPBG01000002">
    <property type="protein sequence ID" value="RMI88963.1"/>
    <property type="molecule type" value="Genomic_DNA"/>
</dbReference>
<proteinExistence type="inferred from homology"/>
<dbReference type="GO" id="GO:0070677">
    <property type="term" value="F:rRNA (cytosine-2'-O-)-methyltransferase activity"/>
    <property type="evidence" value="ECO:0007669"/>
    <property type="project" value="UniProtKB-UniRule"/>
</dbReference>
<dbReference type="OrthoDB" id="9809084at2"/>
<evidence type="ECO:0000256" key="2">
    <source>
        <dbReference type="ARBA" id="ARBA00022552"/>
    </source>
</evidence>
<comment type="similarity">
    <text evidence="6">Belongs to the methyltransferase superfamily. RsmI family.</text>
</comment>
<protein>
    <recommendedName>
        <fullName evidence="6">Ribosomal RNA small subunit methyltransferase I</fullName>
        <ecNumber evidence="6">2.1.1.198</ecNumber>
    </recommendedName>
    <alternativeName>
        <fullName evidence="6">16S rRNA 2'-O-ribose C1402 methyltransferase</fullName>
    </alternativeName>
    <alternativeName>
        <fullName evidence="6">rRNA (cytidine-2'-O-)-methyltransferase RsmI</fullName>
    </alternativeName>
</protein>
<sequence length="289" mass="32895">MLFKQKSFSNNQATLYLVATPIGNLEDITFRAVNILKKVALILAEDTRTATTLLSKYQIKAPLLSYYQYNQKSRLSQILEFLLQGKNLALISDAGTPLISDPGFDLVEKIQKAGFNVVAIPGASAFLTAFVTSNLPAPFIFLSFLSRFRQTLEKQLLKYKYATETLIIYESPHRIKKTLSLIYQIFGNRKISLARELTKKFETIINCDLASIIHETLNHKGEYVLLVQGNPNPYQHLLLLNISEHVLFYVKLGLSQKEALSKVAKDRKTNKKEIYRIYNNIESTSKIKQ</sequence>
<dbReference type="Gene3D" id="3.40.1010.10">
    <property type="entry name" value="Cobalt-precorrin-4 Transmethylase, Domain 1"/>
    <property type="match status" value="1"/>
</dbReference>
<dbReference type="PIRSF" id="PIRSF005917">
    <property type="entry name" value="MTase_YraL"/>
    <property type="match status" value="1"/>
</dbReference>
<dbReference type="CDD" id="cd11648">
    <property type="entry name" value="RsmI"/>
    <property type="match status" value="1"/>
</dbReference>
<dbReference type="STRING" id="69896.S284_02430"/>
<dbReference type="InterPro" id="IPR035996">
    <property type="entry name" value="4pyrrol_Methylase_sf"/>
</dbReference>
<dbReference type="InterPro" id="IPR018063">
    <property type="entry name" value="SAM_MeTrfase_RsmI_CS"/>
</dbReference>
<accession>A0A421NY64</accession>
<dbReference type="PANTHER" id="PTHR46111:SF1">
    <property type="entry name" value="RIBOSOMAL RNA SMALL SUBUNIT METHYLTRANSFERASE I"/>
    <property type="match status" value="1"/>
</dbReference>
<comment type="function">
    <text evidence="6">Catalyzes the 2'-O-methylation of the ribose of cytidine 1402 (C1402) in 16S rRNA.</text>
</comment>
<comment type="caution">
    <text evidence="8">The sequence shown here is derived from an EMBL/GenBank/DDBJ whole genome shotgun (WGS) entry which is preliminary data.</text>
</comment>
<dbReference type="HAMAP" id="MF_01877">
    <property type="entry name" value="16SrRNA_methyltr_I"/>
    <property type="match status" value="1"/>
</dbReference>
<keyword evidence="2 6" id="KW-0698">rRNA processing</keyword>
<dbReference type="SUPFAM" id="SSF53790">
    <property type="entry name" value="Tetrapyrrole methylase"/>
    <property type="match status" value="1"/>
</dbReference>
<evidence type="ECO:0000256" key="3">
    <source>
        <dbReference type="ARBA" id="ARBA00022603"/>
    </source>
</evidence>
<dbReference type="InterPro" id="IPR014776">
    <property type="entry name" value="4pyrrole_Mease_sub2"/>
</dbReference>
<reference evidence="9" key="1">
    <citation type="submission" date="2016-11" db="EMBL/GenBank/DDBJ databases">
        <title>Genome sequence of Candidatus Phytoplasma solani strain SA-1.</title>
        <authorList>
            <person name="Haryono M."/>
            <person name="Samarzija I."/>
            <person name="Seruga Music M."/>
            <person name="Hogenhout S."/>
            <person name="Kuo C.-H."/>
        </authorList>
    </citation>
    <scope>NUCLEOTIDE SEQUENCE [LARGE SCALE GENOMIC DNA]</scope>
    <source>
        <strain evidence="9">SA-1</strain>
    </source>
</reference>
<dbReference type="InterPro" id="IPR000878">
    <property type="entry name" value="4pyrrol_Mease"/>
</dbReference>
<evidence type="ECO:0000313" key="9">
    <source>
        <dbReference type="Proteomes" id="UP000283896"/>
    </source>
</evidence>
<organism evidence="8 9">
    <name type="scientific">Candidatus Phytoplasma solani</name>
    <dbReference type="NCBI Taxonomy" id="69896"/>
    <lineage>
        <taxon>Bacteria</taxon>
        <taxon>Bacillati</taxon>
        <taxon>Mycoplasmatota</taxon>
        <taxon>Mollicutes</taxon>
        <taxon>Acholeplasmatales</taxon>
        <taxon>Acholeplasmataceae</taxon>
        <taxon>Candidatus Phytoplasma</taxon>
        <taxon>16SrXII (Stolbur group)</taxon>
    </lineage>
</organism>
<dbReference type="InterPro" id="IPR014777">
    <property type="entry name" value="4pyrrole_Mease_sub1"/>
</dbReference>
<dbReference type="EC" id="2.1.1.198" evidence="6"/>
<evidence type="ECO:0000259" key="7">
    <source>
        <dbReference type="Pfam" id="PF00590"/>
    </source>
</evidence>
<keyword evidence="1 6" id="KW-0963">Cytoplasm</keyword>
<evidence type="ECO:0000313" key="8">
    <source>
        <dbReference type="EMBL" id="RMI88963.1"/>
    </source>
</evidence>
<keyword evidence="3 6" id="KW-0489">Methyltransferase</keyword>